<evidence type="ECO:0000256" key="5">
    <source>
        <dbReference type="SAM" id="Phobius"/>
    </source>
</evidence>
<dbReference type="InterPro" id="IPR003599">
    <property type="entry name" value="Ig_sub"/>
</dbReference>
<dbReference type="AlphaFoldDB" id="A0A6P8UKK0"/>
<dbReference type="GO" id="GO:0050852">
    <property type="term" value="P:T cell receptor signaling pathway"/>
    <property type="evidence" value="ECO:0007669"/>
    <property type="project" value="TreeGrafter"/>
</dbReference>
<sequence length="314" mass="34924">MLFQREHMFDVSLQLLFLLTCGVTLGQEAGAVRVVVPESRDALLPVSIGRDAERDYFEWRKVGPRGETQNEVFKYDASLHYNNNGLPGQSEQFKGRVSNVLYELKNGNVSILIRNTTAADSGNYTCYFSRLQRPQTFYFELDVAATPKPRVMILNTTADRALLQCEVPGASLNTKAEWQSGDGNRLQAEEERVPEKDHVFISLSVNVTRTDHYLCVVSQEDIKHWVSAQISVHVSEKESEDSSGTMLIVGITSFVLGAVNLAAVLALLVFAKRIKILHNKDSALKGEEEINLSSNGTNGPVRDPSEEPLRPVQS</sequence>
<dbReference type="PANTHER" id="PTHR24100">
    <property type="entry name" value="BUTYROPHILIN"/>
    <property type="match status" value="1"/>
</dbReference>
<dbReference type="GO" id="GO:0001817">
    <property type="term" value="P:regulation of cytokine production"/>
    <property type="evidence" value="ECO:0007669"/>
    <property type="project" value="TreeGrafter"/>
</dbReference>
<dbReference type="SUPFAM" id="SSF48726">
    <property type="entry name" value="Immunoglobulin"/>
    <property type="match status" value="2"/>
</dbReference>
<dbReference type="InterPro" id="IPR050504">
    <property type="entry name" value="IgSF_BTN/MOG"/>
</dbReference>
<keyword evidence="5" id="KW-1133">Transmembrane helix</keyword>
<dbReference type="Gene3D" id="2.60.40.10">
    <property type="entry name" value="Immunoglobulins"/>
    <property type="match status" value="2"/>
</dbReference>
<evidence type="ECO:0000256" key="3">
    <source>
        <dbReference type="ARBA" id="ARBA00023319"/>
    </source>
</evidence>
<dbReference type="GeneID" id="117549638"/>
<dbReference type="GO" id="GO:0009897">
    <property type="term" value="C:external side of plasma membrane"/>
    <property type="evidence" value="ECO:0007669"/>
    <property type="project" value="TreeGrafter"/>
</dbReference>
<name>A0A6P8UKK0_GYMAC</name>
<evidence type="ECO:0000313" key="9">
    <source>
        <dbReference type="RefSeq" id="XP_034077583.1"/>
    </source>
</evidence>
<keyword evidence="6" id="KW-0732">Signal</keyword>
<dbReference type="InterPro" id="IPR013783">
    <property type="entry name" value="Ig-like_fold"/>
</dbReference>
<accession>A0A6P8UKK0</accession>
<dbReference type="RefSeq" id="XP_034077583.1">
    <property type="nucleotide sequence ID" value="XM_034221692.1"/>
</dbReference>
<evidence type="ECO:0000313" key="8">
    <source>
        <dbReference type="Proteomes" id="UP000515161"/>
    </source>
</evidence>
<keyword evidence="2 5" id="KW-0472">Membrane</keyword>
<feature type="region of interest" description="Disordered" evidence="4">
    <location>
        <begin position="287"/>
        <end position="314"/>
    </location>
</feature>
<keyword evidence="8" id="KW-1185">Reference proteome</keyword>
<feature type="signal peptide" evidence="6">
    <location>
        <begin position="1"/>
        <end position="26"/>
    </location>
</feature>
<dbReference type="KEGG" id="gacu:117549638"/>
<protein>
    <submittedName>
        <fullName evidence="9">CD276 antigen homolog</fullName>
    </submittedName>
</protein>
<feature type="domain" description="Ig-like" evidence="7">
    <location>
        <begin position="149"/>
        <end position="231"/>
    </location>
</feature>
<evidence type="ECO:0000256" key="1">
    <source>
        <dbReference type="ARBA" id="ARBA00004370"/>
    </source>
</evidence>
<comment type="subcellular location">
    <subcellularLocation>
        <location evidence="1">Membrane</location>
    </subcellularLocation>
</comment>
<dbReference type="GO" id="GO:0005102">
    <property type="term" value="F:signaling receptor binding"/>
    <property type="evidence" value="ECO:0007669"/>
    <property type="project" value="TreeGrafter"/>
</dbReference>
<dbReference type="OrthoDB" id="9049620at2759"/>
<dbReference type="Pfam" id="PF07686">
    <property type="entry name" value="V-set"/>
    <property type="match status" value="1"/>
</dbReference>
<evidence type="ECO:0000256" key="4">
    <source>
        <dbReference type="SAM" id="MobiDB-lite"/>
    </source>
</evidence>
<keyword evidence="5" id="KW-0812">Transmembrane</keyword>
<dbReference type="InParanoid" id="A0A6P8UKK0"/>
<gene>
    <name evidence="9" type="primary">LOC117549638</name>
</gene>
<reference evidence="9" key="1">
    <citation type="submission" date="2025-08" db="UniProtKB">
        <authorList>
            <consortium name="RefSeq"/>
        </authorList>
    </citation>
    <scope>IDENTIFICATION</scope>
</reference>
<dbReference type="InterPro" id="IPR007110">
    <property type="entry name" value="Ig-like_dom"/>
</dbReference>
<keyword evidence="3" id="KW-0393">Immunoglobulin domain</keyword>
<dbReference type="InterPro" id="IPR013106">
    <property type="entry name" value="Ig_V-set"/>
</dbReference>
<feature type="chain" id="PRO_5028264881" evidence="6">
    <location>
        <begin position="27"/>
        <end position="314"/>
    </location>
</feature>
<dbReference type="SMART" id="SM00409">
    <property type="entry name" value="IG"/>
    <property type="match status" value="2"/>
</dbReference>
<dbReference type="PROSITE" id="PS50835">
    <property type="entry name" value="IG_LIKE"/>
    <property type="match status" value="1"/>
</dbReference>
<dbReference type="InterPro" id="IPR036179">
    <property type="entry name" value="Ig-like_dom_sf"/>
</dbReference>
<evidence type="ECO:0000259" key="7">
    <source>
        <dbReference type="PROSITE" id="PS50835"/>
    </source>
</evidence>
<dbReference type="Proteomes" id="UP000515161">
    <property type="component" value="Unplaced"/>
</dbReference>
<proteinExistence type="predicted"/>
<feature type="transmembrane region" description="Helical" evidence="5">
    <location>
        <begin position="246"/>
        <end position="270"/>
    </location>
</feature>
<evidence type="ECO:0000256" key="6">
    <source>
        <dbReference type="SAM" id="SignalP"/>
    </source>
</evidence>
<organism evidence="8 9">
    <name type="scientific">Gymnodraco acuticeps</name>
    <name type="common">Antarctic dragonfish</name>
    <dbReference type="NCBI Taxonomy" id="8218"/>
    <lineage>
        <taxon>Eukaryota</taxon>
        <taxon>Metazoa</taxon>
        <taxon>Chordata</taxon>
        <taxon>Craniata</taxon>
        <taxon>Vertebrata</taxon>
        <taxon>Euteleostomi</taxon>
        <taxon>Actinopterygii</taxon>
        <taxon>Neopterygii</taxon>
        <taxon>Teleostei</taxon>
        <taxon>Neoteleostei</taxon>
        <taxon>Acanthomorphata</taxon>
        <taxon>Eupercaria</taxon>
        <taxon>Perciformes</taxon>
        <taxon>Notothenioidei</taxon>
        <taxon>Bathydraconidae</taxon>
        <taxon>Gymnodraco</taxon>
    </lineage>
</organism>
<feature type="compositionally biased region" description="Basic and acidic residues" evidence="4">
    <location>
        <begin position="303"/>
        <end position="314"/>
    </location>
</feature>
<evidence type="ECO:0000256" key="2">
    <source>
        <dbReference type="ARBA" id="ARBA00023136"/>
    </source>
</evidence>